<dbReference type="KEGG" id="tps:THAPSDRAFT_10192"/>
<name>B8CDI2_THAPS</name>
<dbReference type="Proteomes" id="UP000001449">
    <property type="component" value="Chromosome 15"/>
</dbReference>
<dbReference type="HOGENOM" id="CLU_649729_0_0_1"/>
<gene>
    <name evidence="1" type="ORF">THAPSDRAFT_10192</name>
</gene>
<protein>
    <submittedName>
        <fullName evidence="1">Uncharacterized protein</fullName>
    </submittedName>
</protein>
<dbReference type="GeneID" id="7442102"/>
<evidence type="ECO:0000313" key="1">
    <source>
        <dbReference type="EMBL" id="EED88459.1"/>
    </source>
</evidence>
<dbReference type="OMA" id="WILPSHA"/>
<dbReference type="InParanoid" id="B8CDI2"/>
<proteinExistence type="predicted"/>
<organism evidence="1 2">
    <name type="scientific">Thalassiosira pseudonana</name>
    <name type="common">Marine diatom</name>
    <name type="synonym">Cyclotella nana</name>
    <dbReference type="NCBI Taxonomy" id="35128"/>
    <lineage>
        <taxon>Eukaryota</taxon>
        <taxon>Sar</taxon>
        <taxon>Stramenopiles</taxon>
        <taxon>Ochrophyta</taxon>
        <taxon>Bacillariophyta</taxon>
        <taxon>Coscinodiscophyceae</taxon>
        <taxon>Thalassiosirophycidae</taxon>
        <taxon>Thalassiosirales</taxon>
        <taxon>Thalassiosiraceae</taxon>
        <taxon>Thalassiosira</taxon>
    </lineage>
</organism>
<dbReference type="AlphaFoldDB" id="B8CDI2"/>
<keyword evidence="2" id="KW-1185">Reference proteome</keyword>
<dbReference type="eggNOG" id="ENOG502T7W1">
    <property type="taxonomic scope" value="Eukaryota"/>
</dbReference>
<reference evidence="1 2" key="2">
    <citation type="journal article" date="2008" name="Nature">
        <title>The Phaeodactylum genome reveals the evolutionary history of diatom genomes.</title>
        <authorList>
            <person name="Bowler C."/>
            <person name="Allen A.E."/>
            <person name="Badger J.H."/>
            <person name="Grimwood J."/>
            <person name="Jabbari K."/>
            <person name="Kuo A."/>
            <person name="Maheswari U."/>
            <person name="Martens C."/>
            <person name="Maumus F."/>
            <person name="Otillar R.P."/>
            <person name="Rayko E."/>
            <person name="Salamov A."/>
            <person name="Vandepoele K."/>
            <person name="Beszteri B."/>
            <person name="Gruber A."/>
            <person name="Heijde M."/>
            <person name="Katinka M."/>
            <person name="Mock T."/>
            <person name="Valentin K."/>
            <person name="Verret F."/>
            <person name="Berges J.A."/>
            <person name="Brownlee C."/>
            <person name="Cadoret J.P."/>
            <person name="Chiovitti A."/>
            <person name="Choi C.J."/>
            <person name="Coesel S."/>
            <person name="De Martino A."/>
            <person name="Detter J.C."/>
            <person name="Durkin C."/>
            <person name="Falciatore A."/>
            <person name="Fournet J."/>
            <person name="Haruta M."/>
            <person name="Huysman M.J."/>
            <person name="Jenkins B.D."/>
            <person name="Jiroutova K."/>
            <person name="Jorgensen R.E."/>
            <person name="Joubert Y."/>
            <person name="Kaplan A."/>
            <person name="Kroger N."/>
            <person name="Kroth P.G."/>
            <person name="La Roche J."/>
            <person name="Lindquist E."/>
            <person name="Lommer M."/>
            <person name="Martin-Jezequel V."/>
            <person name="Lopez P.J."/>
            <person name="Lucas S."/>
            <person name="Mangogna M."/>
            <person name="McGinnis K."/>
            <person name="Medlin L.K."/>
            <person name="Montsant A."/>
            <person name="Oudot-Le Secq M.P."/>
            <person name="Napoli C."/>
            <person name="Obornik M."/>
            <person name="Parker M.S."/>
            <person name="Petit J.L."/>
            <person name="Porcel B.M."/>
            <person name="Poulsen N."/>
            <person name="Robison M."/>
            <person name="Rychlewski L."/>
            <person name="Rynearson T.A."/>
            <person name="Schmutz J."/>
            <person name="Shapiro H."/>
            <person name="Siaut M."/>
            <person name="Stanley M."/>
            <person name="Sussman M.R."/>
            <person name="Taylor A.R."/>
            <person name="Vardi A."/>
            <person name="von Dassow P."/>
            <person name="Vyverman W."/>
            <person name="Willis A."/>
            <person name="Wyrwicz L.S."/>
            <person name="Rokhsar D.S."/>
            <person name="Weissenbach J."/>
            <person name="Armbrust E.V."/>
            <person name="Green B.R."/>
            <person name="Van de Peer Y."/>
            <person name="Grigoriev I.V."/>
        </authorList>
    </citation>
    <scope>NUCLEOTIDE SEQUENCE [LARGE SCALE GENOMIC DNA]</scope>
    <source>
        <strain evidence="1 2">CCMP1335</strain>
    </source>
</reference>
<reference evidence="1 2" key="1">
    <citation type="journal article" date="2004" name="Science">
        <title>The genome of the diatom Thalassiosira pseudonana: ecology, evolution, and metabolism.</title>
        <authorList>
            <person name="Armbrust E.V."/>
            <person name="Berges J.A."/>
            <person name="Bowler C."/>
            <person name="Green B.R."/>
            <person name="Martinez D."/>
            <person name="Putnam N.H."/>
            <person name="Zhou S."/>
            <person name="Allen A.E."/>
            <person name="Apt K.E."/>
            <person name="Bechner M."/>
            <person name="Brzezinski M.A."/>
            <person name="Chaal B.K."/>
            <person name="Chiovitti A."/>
            <person name="Davis A.K."/>
            <person name="Demarest M.S."/>
            <person name="Detter J.C."/>
            <person name="Glavina T."/>
            <person name="Goodstein D."/>
            <person name="Hadi M.Z."/>
            <person name="Hellsten U."/>
            <person name="Hildebrand M."/>
            <person name="Jenkins B.D."/>
            <person name="Jurka J."/>
            <person name="Kapitonov V.V."/>
            <person name="Kroger N."/>
            <person name="Lau W.W."/>
            <person name="Lane T.W."/>
            <person name="Larimer F.W."/>
            <person name="Lippmeier J.C."/>
            <person name="Lucas S."/>
            <person name="Medina M."/>
            <person name="Montsant A."/>
            <person name="Obornik M."/>
            <person name="Parker M.S."/>
            <person name="Palenik B."/>
            <person name="Pazour G.J."/>
            <person name="Richardson P.M."/>
            <person name="Rynearson T.A."/>
            <person name="Saito M.A."/>
            <person name="Schwartz D.C."/>
            <person name="Thamatrakoln K."/>
            <person name="Valentin K."/>
            <person name="Vardi A."/>
            <person name="Wilkerson F.P."/>
            <person name="Rokhsar D.S."/>
        </authorList>
    </citation>
    <scope>NUCLEOTIDE SEQUENCE [LARGE SCALE GENOMIC DNA]</scope>
    <source>
        <strain evidence="1 2">CCMP1335</strain>
    </source>
</reference>
<dbReference type="PaxDb" id="35128-Thaps10192"/>
<evidence type="ECO:0000313" key="2">
    <source>
        <dbReference type="Proteomes" id="UP000001449"/>
    </source>
</evidence>
<sequence length="423" mass="47552">MFNNDDDTSTVQISEANSLLGTCLLEADWKEALQHLSTHEGELDVTSKNDPLGLFNDGSSGGSQNIPQSKSSALFASLFVRAPFDVIAKIYEMCPSRLEWDDILYILSIIPSEEVLRLDSTQRQIPFRSRAWCHKEYERIVSLLLQHTFDGPSYTSPSPSWILPSHAFSLHAVAMASYNPDISANTLQLLCAIEPKAMHTECILFGVQTSPLFVAAASPIPPKPSGSSSSPLISAKYYEAKLNRWEKVKALVIGPEWYSEQHLEMSKCTETNPPPLLPSPPAPTESQICNACEDAIKRHEWELVREFLKRQNEVNLPIVHSQWESDASRDRAAPVEVVQPSQAERTEPIYTALKEYDRKVQTKRQKQHKLRERNNWAHKHMGIVMYPLDVAVDLATAVIPSTWMRKMRGGDTDDDRGLVSPMS</sequence>
<dbReference type="EMBL" id="CM000650">
    <property type="protein sequence ID" value="EED88459.1"/>
    <property type="molecule type" value="Genomic_DNA"/>
</dbReference>
<accession>B8CDI2</accession>
<dbReference type="RefSeq" id="XP_002294104.1">
    <property type="nucleotide sequence ID" value="XM_002294068.1"/>
</dbReference>